<organism evidence="1 2">
    <name type="scientific">Pedosphaera parvula (strain Ellin514)</name>
    <dbReference type="NCBI Taxonomy" id="320771"/>
    <lineage>
        <taxon>Bacteria</taxon>
        <taxon>Pseudomonadati</taxon>
        <taxon>Verrucomicrobiota</taxon>
        <taxon>Pedosphaerae</taxon>
        <taxon>Pedosphaerales</taxon>
        <taxon>Pedosphaeraceae</taxon>
        <taxon>Pedosphaera</taxon>
    </lineage>
</organism>
<gene>
    <name evidence="1" type="ORF">Cflav_PD6283</name>
</gene>
<name>B9XD62_PEDPL</name>
<keyword evidence="2" id="KW-1185">Reference proteome</keyword>
<comment type="caution">
    <text evidence="1">The sequence shown here is derived from an EMBL/GenBank/DDBJ whole genome shotgun (WGS) entry which is preliminary data.</text>
</comment>
<protein>
    <submittedName>
        <fullName evidence="1">Uncharacterized protein</fullName>
    </submittedName>
</protein>
<dbReference type="AlphaFoldDB" id="B9XD62"/>
<dbReference type="Proteomes" id="UP000003688">
    <property type="component" value="Unassembled WGS sequence"/>
</dbReference>
<proteinExistence type="predicted"/>
<accession>B9XD62</accession>
<sequence length="115" mass="13100">MWLLSCLALWAEAGSFGNVFPGLQPGLVWSGPLGLRDSLRRVAGICIKFIFREEEWHLTKAFRNPINWLPFANIFKVQLIPSCFPISRVWVKVPPVHVVGISATNMRDKPNGKRW</sequence>
<reference evidence="1 2" key="1">
    <citation type="journal article" date="2011" name="J. Bacteriol.">
        <title>Genome sequence of 'Pedosphaera parvula' Ellin514, an aerobic Verrucomicrobial isolate from pasture soil.</title>
        <authorList>
            <person name="Kant R."/>
            <person name="van Passel M.W."/>
            <person name="Sangwan P."/>
            <person name="Palva A."/>
            <person name="Lucas S."/>
            <person name="Copeland A."/>
            <person name="Lapidus A."/>
            <person name="Glavina Del Rio T."/>
            <person name="Dalin E."/>
            <person name="Tice H."/>
            <person name="Bruce D."/>
            <person name="Goodwin L."/>
            <person name="Pitluck S."/>
            <person name="Chertkov O."/>
            <person name="Larimer F.W."/>
            <person name="Land M.L."/>
            <person name="Hauser L."/>
            <person name="Brettin T.S."/>
            <person name="Detter J.C."/>
            <person name="Han S."/>
            <person name="de Vos W.M."/>
            <person name="Janssen P.H."/>
            <person name="Smidt H."/>
        </authorList>
    </citation>
    <scope>NUCLEOTIDE SEQUENCE [LARGE SCALE GENOMIC DNA]</scope>
    <source>
        <strain evidence="1 2">Ellin514</strain>
    </source>
</reference>
<evidence type="ECO:0000313" key="1">
    <source>
        <dbReference type="EMBL" id="EEF62008.1"/>
    </source>
</evidence>
<dbReference type="EMBL" id="ABOX02000006">
    <property type="protein sequence ID" value="EEF62008.1"/>
    <property type="molecule type" value="Genomic_DNA"/>
</dbReference>
<evidence type="ECO:0000313" key="2">
    <source>
        <dbReference type="Proteomes" id="UP000003688"/>
    </source>
</evidence>